<name>A0A4Y4CQL6_ZOORA</name>
<feature type="transmembrane region" description="Helical" evidence="8">
    <location>
        <begin position="216"/>
        <end position="235"/>
    </location>
</feature>
<keyword evidence="10" id="KW-1185">Reference proteome</keyword>
<evidence type="ECO:0008006" key="11">
    <source>
        <dbReference type="Google" id="ProtNLM"/>
    </source>
</evidence>
<feature type="transmembrane region" description="Helical" evidence="8">
    <location>
        <begin position="37"/>
        <end position="56"/>
    </location>
</feature>
<protein>
    <recommendedName>
        <fullName evidence="11">Transporter</fullName>
    </recommendedName>
</protein>
<evidence type="ECO:0000256" key="8">
    <source>
        <dbReference type="SAM" id="Phobius"/>
    </source>
</evidence>
<feature type="transmembrane region" description="Helical" evidence="8">
    <location>
        <begin position="155"/>
        <end position="172"/>
    </location>
</feature>
<gene>
    <name evidence="9" type="ORF">ZRA01_12810</name>
</gene>
<dbReference type="InterPro" id="IPR038770">
    <property type="entry name" value="Na+/solute_symporter_sf"/>
</dbReference>
<organism evidence="9 10">
    <name type="scientific">Zoogloea ramigera</name>
    <dbReference type="NCBI Taxonomy" id="350"/>
    <lineage>
        <taxon>Bacteria</taxon>
        <taxon>Pseudomonadati</taxon>
        <taxon>Pseudomonadota</taxon>
        <taxon>Betaproteobacteria</taxon>
        <taxon>Rhodocyclales</taxon>
        <taxon>Zoogloeaceae</taxon>
        <taxon>Zoogloea</taxon>
    </lineage>
</organism>
<comment type="caution">
    <text evidence="9">The sequence shown here is derived from an EMBL/GenBank/DDBJ whole genome shotgun (WGS) entry which is preliminary data.</text>
</comment>
<dbReference type="Gene3D" id="1.20.1530.20">
    <property type="match status" value="1"/>
</dbReference>
<dbReference type="PANTHER" id="PTHR36838:SF4">
    <property type="entry name" value="AUXIN EFFLUX CARRIER FAMILY PROTEIN"/>
    <property type="match status" value="1"/>
</dbReference>
<keyword evidence="5 8" id="KW-0812">Transmembrane</keyword>
<reference evidence="9 10" key="1">
    <citation type="submission" date="2019-06" db="EMBL/GenBank/DDBJ databases">
        <title>Whole genome shotgun sequence of Zoogloea ramigera NBRC 15342.</title>
        <authorList>
            <person name="Hosoyama A."/>
            <person name="Uohara A."/>
            <person name="Ohji S."/>
            <person name="Ichikawa N."/>
        </authorList>
    </citation>
    <scope>NUCLEOTIDE SEQUENCE [LARGE SCALE GENOMIC DNA]</scope>
    <source>
        <strain evidence="9 10">NBRC 15342</strain>
    </source>
</reference>
<comment type="similarity">
    <text evidence="2">Belongs to the auxin efflux carrier (TC 2.A.69) family.</text>
</comment>
<dbReference type="Proteomes" id="UP000318422">
    <property type="component" value="Unassembled WGS sequence"/>
</dbReference>
<dbReference type="OrthoDB" id="9805563at2"/>
<comment type="subcellular location">
    <subcellularLocation>
        <location evidence="1">Cell membrane</location>
        <topology evidence="1">Multi-pass membrane protein</topology>
    </subcellularLocation>
</comment>
<dbReference type="GO" id="GO:0005886">
    <property type="term" value="C:plasma membrane"/>
    <property type="evidence" value="ECO:0007669"/>
    <property type="project" value="UniProtKB-SubCell"/>
</dbReference>
<evidence type="ECO:0000256" key="6">
    <source>
        <dbReference type="ARBA" id="ARBA00022989"/>
    </source>
</evidence>
<accession>A0A4Y4CQL6</accession>
<dbReference type="GO" id="GO:0055085">
    <property type="term" value="P:transmembrane transport"/>
    <property type="evidence" value="ECO:0007669"/>
    <property type="project" value="InterPro"/>
</dbReference>
<dbReference type="Pfam" id="PF03547">
    <property type="entry name" value="Mem_trans"/>
    <property type="match status" value="1"/>
</dbReference>
<evidence type="ECO:0000256" key="2">
    <source>
        <dbReference type="ARBA" id="ARBA00010145"/>
    </source>
</evidence>
<dbReference type="PANTHER" id="PTHR36838">
    <property type="entry name" value="AUXIN EFFLUX CARRIER FAMILY PROTEIN"/>
    <property type="match status" value="1"/>
</dbReference>
<evidence type="ECO:0000313" key="10">
    <source>
        <dbReference type="Proteomes" id="UP000318422"/>
    </source>
</evidence>
<keyword evidence="6 8" id="KW-1133">Transmembrane helix</keyword>
<dbReference type="RefSeq" id="WP_141350437.1">
    <property type="nucleotide sequence ID" value="NZ_BJNV01000014.1"/>
</dbReference>
<evidence type="ECO:0000256" key="3">
    <source>
        <dbReference type="ARBA" id="ARBA00022448"/>
    </source>
</evidence>
<dbReference type="InterPro" id="IPR004776">
    <property type="entry name" value="Mem_transp_PIN-like"/>
</dbReference>
<keyword evidence="4" id="KW-1003">Cell membrane</keyword>
<feature type="transmembrane region" description="Helical" evidence="8">
    <location>
        <begin position="121"/>
        <end position="143"/>
    </location>
</feature>
<keyword evidence="7 8" id="KW-0472">Membrane</keyword>
<dbReference type="AlphaFoldDB" id="A0A4Y4CQL6"/>
<sequence length="302" mass="31186">MQSFLLLLPDFALIALGVLLRRFFGLGDGFWPGVERLVYFVFFPALLFNALARASIDLVAMAPLLAVGLLCMAAGLLLALAGRPLLGLDAMGFASRAQCAYRFNTYIGIAVAGKFAGAPGLAMMGALCGAMVPFANMAAVGMLARHGQGRLLRELLRNPLIIATVAGLAFNLSGARLPEPVLPFMQRLADAAVTLGLLAVGAALRGGGQAGRRIGAVYLCLVKLLALPALAWWLATAFGLGGVAFATAVIFAALPTASSAYILAMRMGGDGPGVAWLISATTVAAALTLTGWLAVLTRWGPG</sequence>
<keyword evidence="3" id="KW-0813">Transport</keyword>
<proteinExistence type="inferred from homology"/>
<feature type="transmembrane region" description="Helical" evidence="8">
    <location>
        <begin position="184"/>
        <end position="204"/>
    </location>
</feature>
<feature type="transmembrane region" description="Helical" evidence="8">
    <location>
        <begin position="275"/>
        <end position="295"/>
    </location>
</feature>
<evidence type="ECO:0000313" key="9">
    <source>
        <dbReference type="EMBL" id="GEC95208.1"/>
    </source>
</evidence>
<evidence type="ECO:0000256" key="7">
    <source>
        <dbReference type="ARBA" id="ARBA00023136"/>
    </source>
</evidence>
<feature type="transmembrane region" description="Helical" evidence="8">
    <location>
        <begin position="63"/>
        <end position="81"/>
    </location>
</feature>
<evidence type="ECO:0000256" key="5">
    <source>
        <dbReference type="ARBA" id="ARBA00022692"/>
    </source>
</evidence>
<feature type="transmembrane region" description="Helical" evidence="8">
    <location>
        <begin position="241"/>
        <end position="263"/>
    </location>
</feature>
<evidence type="ECO:0000256" key="1">
    <source>
        <dbReference type="ARBA" id="ARBA00004651"/>
    </source>
</evidence>
<dbReference type="EMBL" id="BJNV01000014">
    <property type="protein sequence ID" value="GEC95208.1"/>
    <property type="molecule type" value="Genomic_DNA"/>
</dbReference>
<evidence type="ECO:0000256" key="4">
    <source>
        <dbReference type="ARBA" id="ARBA00022475"/>
    </source>
</evidence>